<gene>
    <name evidence="1" type="ORF">ElP_18410</name>
</gene>
<keyword evidence="2" id="KW-1185">Reference proteome</keyword>
<organism evidence="1 2">
    <name type="scientific">Tautonia plasticadhaerens</name>
    <dbReference type="NCBI Taxonomy" id="2527974"/>
    <lineage>
        <taxon>Bacteria</taxon>
        <taxon>Pseudomonadati</taxon>
        <taxon>Planctomycetota</taxon>
        <taxon>Planctomycetia</taxon>
        <taxon>Isosphaerales</taxon>
        <taxon>Isosphaeraceae</taxon>
        <taxon>Tautonia</taxon>
    </lineage>
</organism>
<evidence type="ECO:0000313" key="1">
    <source>
        <dbReference type="EMBL" id="QDV33960.1"/>
    </source>
</evidence>
<name>A0A518GZF4_9BACT</name>
<dbReference type="KEGG" id="tpla:ElP_18410"/>
<accession>A0A518GZF4</accession>
<protein>
    <submittedName>
        <fullName evidence="1">Uncharacterized protein</fullName>
    </submittedName>
</protein>
<proteinExistence type="predicted"/>
<sequence length="128" mass="13810">MTSATYPWVDVLGRKHECGPSLSPYVAVGITVGGRSETLHMPDHFEDGGSALEVRAVIGDGSLIVVIATHPGNEEVPEPSTILMVARRSDDAPFVVHVWHELYPRALDHFGLADESPADQLPGRSRTS</sequence>
<dbReference type="AlphaFoldDB" id="A0A518GZF4"/>
<dbReference type="Proteomes" id="UP000317835">
    <property type="component" value="Chromosome"/>
</dbReference>
<evidence type="ECO:0000313" key="2">
    <source>
        <dbReference type="Proteomes" id="UP000317835"/>
    </source>
</evidence>
<dbReference type="RefSeq" id="WP_145268488.1">
    <property type="nucleotide sequence ID" value="NZ_CP036426.1"/>
</dbReference>
<reference evidence="1 2" key="1">
    <citation type="submission" date="2019-02" db="EMBL/GenBank/DDBJ databases">
        <title>Deep-cultivation of Planctomycetes and their phenomic and genomic characterization uncovers novel biology.</title>
        <authorList>
            <person name="Wiegand S."/>
            <person name="Jogler M."/>
            <person name="Boedeker C."/>
            <person name="Pinto D."/>
            <person name="Vollmers J."/>
            <person name="Rivas-Marin E."/>
            <person name="Kohn T."/>
            <person name="Peeters S.H."/>
            <person name="Heuer A."/>
            <person name="Rast P."/>
            <person name="Oberbeckmann S."/>
            <person name="Bunk B."/>
            <person name="Jeske O."/>
            <person name="Meyerdierks A."/>
            <person name="Storesund J.E."/>
            <person name="Kallscheuer N."/>
            <person name="Luecker S."/>
            <person name="Lage O.M."/>
            <person name="Pohl T."/>
            <person name="Merkel B.J."/>
            <person name="Hornburger P."/>
            <person name="Mueller R.-W."/>
            <person name="Bruemmer F."/>
            <person name="Labrenz M."/>
            <person name="Spormann A.M."/>
            <person name="Op den Camp H."/>
            <person name="Overmann J."/>
            <person name="Amann R."/>
            <person name="Jetten M.S.M."/>
            <person name="Mascher T."/>
            <person name="Medema M.H."/>
            <person name="Devos D.P."/>
            <person name="Kaster A.-K."/>
            <person name="Ovreas L."/>
            <person name="Rohde M."/>
            <person name="Galperin M.Y."/>
            <person name="Jogler C."/>
        </authorList>
    </citation>
    <scope>NUCLEOTIDE SEQUENCE [LARGE SCALE GENOMIC DNA]</scope>
    <source>
        <strain evidence="1 2">ElP</strain>
    </source>
</reference>
<dbReference type="EMBL" id="CP036426">
    <property type="protein sequence ID" value="QDV33960.1"/>
    <property type="molecule type" value="Genomic_DNA"/>
</dbReference>